<dbReference type="Proteomes" id="UP000239210">
    <property type="component" value="Unassembled WGS sequence"/>
</dbReference>
<dbReference type="InterPro" id="IPR027417">
    <property type="entry name" value="P-loop_NTPase"/>
</dbReference>
<protein>
    <submittedName>
        <fullName evidence="3">UvrD-like helicase family protein</fullName>
    </submittedName>
</protein>
<dbReference type="GO" id="GO:0003677">
    <property type="term" value="F:DNA binding"/>
    <property type="evidence" value="ECO:0007669"/>
    <property type="project" value="InterPro"/>
</dbReference>
<keyword evidence="3" id="KW-0067">ATP-binding</keyword>
<dbReference type="GO" id="GO:0043138">
    <property type="term" value="F:3'-5' DNA helicase activity"/>
    <property type="evidence" value="ECO:0007669"/>
    <property type="project" value="TreeGrafter"/>
</dbReference>
<feature type="domain" description="UvrD-like helicase C-terminal" evidence="2">
    <location>
        <begin position="515"/>
        <end position="553"/>
    </location>
</feature>
<dbReference type="GO" id="GO:0005524">
    <property type="term" value="F:ATP binding"/>
    <property type="evidence" value="ECO:0007669"/>
    <property type="project" value="InterPro"/>
</dbReference>
<keyword evidence="3" id="KW-0378">Hydrolase</keyword>
<dbReference type="PANTHER" id="PTHR11070">
    <property type="entry name" value="UVRD / RECB / PCRA DNA HELICASE FAMILY MEMBER"/>
    <property type="match status" value="1"/>
</dbReference>
<comment type="caution">
    <text evidence="3">The sequence shown here is derived from an EMBL/GenBank/DDBJ whole genome shotgun (WGS) entry which is preliminary data.</text>
</comment>
<evidence type="ECO:0000313" key="3">
    <source>
        <dbReference type="EMBL" id="PRY39352.1"/>
    </source>
</evidence>
<keyword evidence="3" id="KW-0547">Nucleotide-binding</keyword>
<keyword evidence="4" id="KW-1185">Reference proteome</keyword>
<dbReference type="Pfam" id="PF13538">
    <property type="entry name" value="UvrD_C_2"/>
    <property type="match status" value="1"/>
</dbReference>
<sequence length="578" mass="64157">MFQNAVVRCDARRVTPWTVTAQDGDERGVHMTARVLPDEPRFASASEQLFVQTLQEQLPDDAVLFCNLRFSDRAEDREADLIVAWPGVGVAVVEVKGGSVSLQRGVWRQVGDGVDREIHPVDQAVACKYLLGNYLAEHPRWTAGRPRMAHLVALPATTLPAAFRAPGLARWMAIDRTDVAHAAARIRSALQQVREEPDPPTAGDVEDLVDCLAGTAIPQQHLVAWLAEQEAACDLLTRDQAKVLDLLAGRDRVEITGGAGSGKTWLAVEKARRLAAEGQRVALMCYSRGLAEFLRRRVDKLPKRQRPDYVGTFHHLGIGWGVPEGSDDDSRYWEEFLPAQMVSLARELPESERFDAIVVDEGQDFAESWWDAVLAALRDPATGALHVFSDEGQRIFARQGRPTVELESFSLVENLRNTKQIAGTFSSLAPGMRVRGLSGMPVRFVPCASEQAVDVADDVAAALLEDEDWPPESVALLTTHQRHPVQRERQAEGQDAYWATFWDDEDLFYGHVLGFKGLERPVVVLAVNGFRDEARAREMLYVGLSRARDLLVVCGDLELIRRVGGEAVARRLTTERQQ</sequence>
<keyword evidence="3" id="KW-0347">Helicase</keyword>
<gene>
    <name evidence="3" type="ORF">LY71_12121</name>
</gene>
<dbReference type="Pfam" id="PF13245">
    <property type="entry name" value="AAA_19"/>
    <property type="match status" value="1"/>
</dbReference>
<dbReference type="Gene3D" id="3.40.50.300">
    <property type="entry name" value="P-loop containing nucleotide triphosphate hydrolases"/>
    <property type="match status" value="2"/>
</dbReference>
<dbReference type="PANTHER" id="PTHR11070:SF2">
    <property type="entry name" value="ATP-DEPENDENT DNA HELICASE SRS2"/>
    <property type="match status" value="1"/>
</dbReference>
<dbReference type="SUPFAM" id="SSF52540">
    <property type="entry name" value="P-loop containing nucleoside triphosphate hydrolases"/>
    <property type="match status" value="1"/>
</dbReference>
<evidence type="ECO:0000259" key="2">
    <source>
        <dbReference type="Pfam" id="PF13538"/>
    </source>
</evidence>
<dbReference type="InterPro" id="IPR027785">
    <property type="entry name" value="UvrD-like_helicase_C"/>
</dbReference>
<name>A0A2T0T118_9ACTN</name>
<reference evidence="3 4" key="1">
    <citation type="submission" date="2018-03" db="EMBL/GenBank/DDBJ databases">
        <title>Genomic Encyclopedia of Archaeal and Bacterial Type Strains, Phase II (KMG-II): from individual species to whole genera.</title>
        <authorList>
            <person name="Goeker M."/>
        </authorList>
    </citation>
    <scope>NUCLEOTIDE SEQUENCE [LARGE SCALE GENOMIC DNA]</scope>
    <source>
        <strain evidence="3 4">DSM 45416</strain>
    </source>
</reference>
<proteinExistence type="predicted"/>
<dbReference type="Pfam" id="PF08378">
    <property type="entry name" value="NERD"/>
    <property type="match status" value="1"/>
</dbReference>
<organism evidence="3 4">
    <name type="scientific">Geodermatophilus tzadiensis</name>
    <dbReference type="NCBI Taxonomy" id="1137988"/>
    <lineage>
        <taxon>Bacteria</taxon>
        <taxon>Bacillati</taxon>
        <taxon>Actinomycetota</taxon>
        <taxon>Actinomycetes</taxon>
        <taxon>Geodermatophilales</taxon>
        <taxon>Geodermatophilaceae</taxon>
        <taxon>Geodermatophilus</taxon>
    </lineage>
</organism>
<evidence type="ECO:0000259" key="1">
    <source>
        <dbReference type="Pfam" id="PF08378"/>
    </source>
</evidence>
<feature type="domain" description="NERD" evidence="1">
    <location>
        <begin position="45"/>
        <end position="140"/>
    </location>
</feature>
<dbReference type="InterPro" id="IPR000212">
    <property type="entry name" value="DNA_helicase_UvrD/REP"/>
</dbReference>
<evidence type="ECO:0000313" key="4">
    <source>
        <dbReference type="Proteomes" id="UP000239210"/>
    </source>
</evidence>
<dbReference type="AlphaFoldDB" id="A0A2T0T118"/>
<dbReference type="EMBL" id="PVTG01000021">
    <property type="protein sequence ID" value="PRY39352.1"/>
    <property type="molecule type" value="Genomic_DNA"/>
</dbReference>
<accession>A0A2T0T118</accession>
<dbReference type="GO" id="GO:0000725">
    <property type="term" value="P:recombinational repair"/>
    <property type="evidence" value="ECO:0007669"/>
    <property type="project" value="TreeGrafter"/>
</dbReference>
<dbReference type="InterPro" id="IPR011528">
    <property type="entry name" value="NERD"/>
</dbReference>